<dbReference type="SUPFAM" id="SSF53756">
    <property type="entry name" value="UDP-Glycosyltransferase/glycogen phosphorylase"/>
    <property type="match status" value="1"/>
</dbReference>
<dbReference type="EMBL" id="UINC01156270">
    <property type="protein sequence ID" value="SVD52590.1"/>
    <property type="molecule type" value="Genomic_DNA"/>
</dbReference>
<evidence type="ECO:0000313" key="1">
    <source>
        <dbReference type="EMBL" id="SVD52590.1"/>
    </source>
</evidence>
<accession>A0A382W1V0</accession>
<organism evidence="1">
    <name type="scientific">marine metagenome</name>
    <dbReference type="NCBI Taxonomy" id="408172"/>
    <lineage>
        <taxon>unclassified sequences</taxon>
        <taxon>metagenomes</taxon>
        <taxon>ecological metagenomes</taxon>
    </lineage>
</organism>
<protein>
    <submittedName>
        <fullName evidence="1">Uncharacterized protein</fullName>
    </submittedName>
</protein>
<name>A0A382W1V0_9ZZZZ</name>
<reference evidence="1" key="1">
    <citation type="submission" date="2018-05" db="EMBL/GenBank/DDBJ databases">
        <authorList>
            <person name="Lanie J.A."/>
            <person name="Ng W.-L."/>
            <person name="Kazmierczak K.M."/>
            <person name="Andrzejewski T.M."/>
            <person name="Davidsen T.M."/>
            <person name="Wayne K.J."/>
            <person name="Tettelin H."/>
            <person name="Glass J.I."/>
            <person name="Rusch D."/>
            <person name="Podicherti R."/>
            <person name="Tsui H.-C.T."/>
            <person name="Winkler M.E."/>
        </authorList>
    </citation>
    <scope>NUCLEOTIDE SEQUENCE</scope>
</reference>
<sequence>VFSQAAAYGLPVVTTETGGTLGIVRHGETGFLLPPDAGGIDDAQIIYKIYQDEYRYQELVCNSRKAYDEGLNWDNWGGKMATVMARHYAHG</sequence>
<proteinExistence type="predicted"/>
<feature type="non-terminal residue" evidence="1">
    <location>
        <position position="1"/>
    </location>
</feature>
<dbReference type="Pfam" id="PF13692">
    <property type="entry name" value="Glyco_trans_1_4"/>
    <property type="match status" value="1"/>
</dbReference>
<dbReference type="Gene3D" id="3.40.50.2000">
    <property type="entry name" value="Glycogen Phosphorylase B"/>
    <property type="match status" value="1"/>
</dbReference>
<gene>
    <name evidence="1" type="ORF">METZ01_LOCUS405444</name>
</gene>
<dbReference type="AlphaFoldDB" id="A0A382W1V0"/>